<evidence type="ECO:0000313" key="2">
    <source>
        <dbReference type="EMBL" id="OGG13934.1"/>
    </source>
</evidence>
<dbReference type="PRINTS" id="PR01217">
    <property type="entry name" value="PRICHEXTENSN"/>
</dbReference>
<comment type="caution">
    <text evidence="2">The sequence shown here is derived from an EMBL/GenBank/DDBJ whole genome shotgun (WGS) entry which is preliminary data.</text>
</comment>
<evidence type="ECO:0000313" key="3">
    <source>
        <dbReference type="Proteomes" id="UP000177383"/>
    </source>
</evidence>
<feature type="region of interest" description="Disordered" evidence="1">
    <location>
        <begin position="135"/>
        <end position="159"/>
    </location>
</feature>
<gene>
    <name evidence="2" type="ORF">A2773_01455</name>
</gene>
<name>A0A1F5ZNN3_9BACT</name>
<protein>
    <submittedName>
        <fullName evidence="2">Uncharacterized protein</fullName>
    </submittedName>
</protein>
<feature type="region of interest" description="Disordered" evidence="1">
    <location>
        <begin position="1"/>
        <end position="80"/>
    </location>
</feature>
<feature type="compositionally biased region" description="Basic residues" evidence="1">
    <location>
        <begin position="40"/>
        <end position="53"/>
    </location>
</feature>
<dbReference type="AlphaFoldDB" id="A0A1F5ZNN3"/>
<evidence type="ECO:0000256" key="1">
    <source>
        <dbReference type="SAM" id="MobiDB-lite"/>
    </source>
</evidence>
<sequence>MIGDSEATMQPICGGGTQHSNTPRPTSSNPPSSTPIPTRKPTKTPKPTKRPKPTKTPVPPTATPYNIPVTATPIPNVTQQPNYTPPVFYISTTPFPTVPIVNQPEDETDGEQLDIISTTLETLRNFLDSIIYSTIGQRSSAPEPTASPKKQEEEQKPPVWESVWKGIGEFFTTVAP</sequence>
<dbReference type="Proteomes" id="UP000177383">
    <property type="component" value="Unassembled WGS sequence"/>
</dbReference>
<dbReference type="STRING" id="1798375.A2773_01455"/>
<reference evidence="2 3" key="1">
    <citation type="journal article" date="2016" name="Nat. Commun.">
        <title>Thousands of microbial genomes shed light on interconnected biogeochemical processes in an aquifer system.</title>
        <authorList>
            <person name="Anantharaman K."/>
            <person name="Brown C.T."/>
            <person name="Hug L.A."/>
            <person name="Sharon I."/>
            <person name="Castelle C.J."/>
            <person name="Probst A.J."/>
            <person name="Thomas B.C."/>
            <person name="Singh A."/>
            <person name="Wilkins M.J."/>
            <person name="Karaoz U."/>
            <person name="Brodie E.L."/>
            <person name="Williams K.H."/>
            <person name="Hubbard S.S."/>
            <person name="Banfield J.F."/>
        </authorList>
    </citation>
    <scope>NUCLEOTIDE SEQUENCE [LARGE SCALE GENOMIC DNA]</scope>
</reference>
<feature type="compositionally biased region" description="Low complexity" evidence="1">
    <location>
        <begin position="20"/>
        <end position="39"/>
    </location>
</feature>
<dbReference type="EMBL" id="MFJE01000031">
    <property type="protein sequence ID" value="OGG13934.1"/>
    <property type="molecule type" value="Genomic_DNA"/>
</dbReference>
<accession>A0A1F5ZNN3</accession>
<organism evidence="2 3">
    <name type="scientific">Candidatus Gottesmanbacteria bacterium RIFCSPHIGHO2_01_FULL_39_10</name>
    <dbReference type="NCBI Taxonomy" id="1798375"/>
    <lineage>
        <taxon>Bacteria</taxon>
        <taxon>Candidatus Gottesmaniibacteriota</taxon>
    </lineage>
</organism>
<proteinExistence type="predicted"/>